<evidence type="ECO:0000313" key="2">
    <source>
        <dbReference type="Proteomes" id="UP000030149"/>
    </source>
</evidence>
<reference evidence="2" key="1">
    <citation type="submission" date="2013-09" db="EMBL/GenBank/DDBJ databases">
        <authorList>
            <person name="Zeng Z."/>
            <person name="Chen C."/>
        </authorList>
    </citation>
    <scope>NUCLEOTIDE SEQUENCE [LARGE SCALE GENOMIC DNA]</scope>
    <source>
        <strain evidence="2">DK69</strain>
    </source>
</reference>
<dbReference type="STRING" id="1107311.Q767_14840"/>
<proteinExistence type="predicted"/>
<dbReference type="AlphaFoldDB" id="A0A0A2MPW0"/>
<accession>A0A0A2MPW0</accession>
<gene>
    <name evidence="1" type="ORF">Q767_14840</name>
</gene>
<reference evidence="1 2" key="2">
    <citation type="journal article" date="2015" name="Stand. Genomic Sci.">
        <title>High quality draft genomic sequence of Flavobacterium enshiense DK69(T) and comparison among Flavobacterium genomes.</title>
        <authorList>
            <person name="Zeng Z."/>
            <person name="Chen C."/>
            <person name="Du H."/>
            <person name="Wang G."/>
            <person name="Li M."/>
        </authorList>
    </citation>
    <scope>NUCLEOTIDE SEQUENCE [LARGE SCALE GENOMIC DNA]</scope>
    <source>
        <strain evidence="1 2">DK69</strain>
    </source>
</reference>
<sequence>MNRNVPTLLVLVILIKMDPGLILNQVDYRSDFLIGNTPFKNSSKNHFFYFKHFIDKTSKFN</sequence>
<protein>
    <submittedName>
        <fullName evidence="1">Uncharacterized protein</fullName>
    </submittedName>
</protein>
<dbReference type="EMBL" id="JRLZ01000019">
    <property type="protein sequence ID" value="KGO93513.1"/>
    <property type="molecule type" value="Genomic_DNA"/>
</dbReference>
<comment type="caution">
    <text evidence="1">The sequence shown here is derived from an EMBL/GenBank/DDBJ whole genome shotgun (WGS) entry which is preliminary data.</text>
</comment>
<keyword evidence="2" id="KW-1185">Reference proteome</keyword>
<name>A0A0A2MPW0_9FLAO</name>
<dbReference type="PATRIC" id="fig|1107311.5.peg.1484"/>
<organism evidence="1 2">
    <name type="scientific">Flavobacterium enshiense DK69</name>
    <dbReference type="NCBI Taxonomy" id="1107311"/>
    <lineage>
        <taxon>Bacteria</taxon>
        <taxon>Pseudomonadati</taxon>
        <taxon>Bacteroidota</taxon>
        <taxon>Flavobacteriia</taxon>
        <taxon>Flavobacteriales</taxon>
        <taxon>Flavobacteriaceae</taxon>
        <taxon>Flavobacterium</taxon>
    </lineage>
</organism>
<evidence type="ECO:0000313" key="1">
    <source>
        <dbReference type="EMBL" id="KGO93513.1"/>
    </source>
</evidence>
<dbReference type="Proteomes" id="UP000030149">
    <property type="component" value="Unassembled WGS sequence"/>
</dbReference>